<evidence type="ECO:0000313" key="7">
    <source>
        <dbReference type="Proteomes" id="UP000182569"/>
    </source>
</evidence>
<evidence type="ECO:0000313" key="6">
    <source>
        <dbReference type="EMBL" id="APC41407.1"/>
    </source>
</evidence>
<keyword evidence="3 5" id="KW-0663">Pyridoxal phosphate</keyword>
<dbReference type="STRING" id="1552.A7L45_15655"/>
<dbReference type="InterPro" id="IPR036038">
    <property type="entry name" value="Aminotransferase-like"/>
</dbReference>
<dbReference type="RefSeq" id="WP_071613703.1">
    <property type="nucleotide sequence ID" value="NZ_CP015756.1"/>
</dbReference>
<organism evidence="6 7">
    <name type="scientific">Clostridium estertheticum subsp. estertheticum</name>
    <dbReference type="NCBI Taxonomy" id="1552"/>
    <lineage>
        <taxon>Bacteria</taxon>
        <taxon>Bacillati</taxon>
        <taxon>Bacillota</taxon>
        <taxon>Clostridia</taxon>
        <taxon>Eubacteriales</taxon>
        <taxon>Clostridiaceae</taxon>
        <taxon>Clostridium</taxon>
    </lineage>
</organism>
<gene>
    <name evidence="6" type="ORF">A7L45_15655</name>
</gene>
<dbReference type="Pfam" id="PF01063">
    <property type="entry name" value="Aminotran_4"/>
    <property type="match status" value="1"/>
</dbReference>
<dbReference type="InterPro" id="IPR018300">
    <property type="entry name" value="Aminotrans_IV_CS"/>
</dbReference>
<dbReference type="GO" id="GO:0046394">
    <property type="term" value="P:carboxylic acid biosynthetic process"/>
    <property type="evidence" value="ECO:0007669"/>
    <property type="project" value="UniProtKB-ARBA"/>
</dbReference>
<dbReference type="InterPro" id="IPR043132">
    <property type="entry name" value="BCAT-like_C"/>
</dbReference>
<evidence type="ECO:0000256" key="1">
    <source>
        <dbReference type="ARBA" id="ARBA00001933"/>
    </source>
</evidence>
<dbReference type="InterPro" id="IPR043131">
    <property type="entry name" value="BCAT-like_N"/>
</dbReference>
<dbReference type="InterPro" id="IPR001544">
    <property type="entry name" value="Aminotrans_IV"/>
</dbReference>
<evidence type="ECO:0000256" key="3">
    <source>
        <dbReference type="ARBA" id="ARBA00022898"/>
    </source>
</evidence>
<comment type="cofactor">
    <cofactor evidence="1 5">
        <name>pyridoxal 5'-phosphate</name>
        <dbReference type="ChEBI" id="CHEBI:597326"/>
    </cofactor>
</comment>
<dbReference type="AlphaFoldDB" id="A0A1J0GJF1"/>
<evidence type="ECO:0000256" key="5">
    <source>
        <dbReference type="RuleBase" id="RU004516"/>
    </source>
</evidence>
<dbReference type="FunFam" id="3.20.10.10:FF:000002">
    <property type="entry name" value="D-alanine aminotransferase"/>
    <property type="match status" value="1"/>
</dbReference>
<dbReference type="GO" id="GO:0005829">
    <property type="term" value="C:cytosol"/>
    <property type="evidence" value="ECO:0007669"/>
    <property type="project" value="TreeGrafter"/>
</dbReference>
<dbReference type="PROSITE" id="PS00770">
    <property type="entry name" value="AA_TRANSFER_CLASS_4"/>
    <property type="match status" value="1"/>
</dbReference>
<reference evidence="7" key="1">
    <citation type="journal article" date="2016" name="Front. Microbiol.">
        <title>Complete Genome Sequence of Clostridium estertheticum DSM 8809, a Microbe Identified in Spoiled Vacuum Packed Beef.</title>
        <authorList>
            <person name="Yu Z."/>
            <person name="Gunn L."/>
            <person name="Brennan E."/>
            <person name="Reid R."/>
            <person name="Wall P.G."/>
            <person name="Gaora O.P."/>
            <person name="Hurley D."/>
            <person name="Bolton D."/>
            <person name="Fanning S."/>
        </authorList>
    </citation>
    <scope>NUCLEOTIDE SEQUENCE [LARGE SCALE GENOMIC DNA]</scope>
    <source>
        <strain evidence="7">DSM 8809</strain>
    </source>
</reference>
<dbReference type="EMBL" id="CP015756">
    <property type="protein sequence ID" value="APC41407.1"/>
    <property type="molecule type" value="Genomic_DNA"/>
</dbReference>
<evidence type="ECO:0000256" key="2">
    <source>
        <dbReference type="ARBA" id="ARBA00009320"/>
    </source>
</evidence>
<protein>
    <submittedName>
        <fullName evidence="6">4-amino-4-deoxychorismate lyase</fullName>
    </submittedName>
</protein>
<dbReference type="Gene3D" id="3.30.470.10">
    <property type="match status" value="1"/>
</dbReference>
<keyword evidence="7" id="KW-1185">Reference proteome</keyword>
<keyword evidence="6" id="KW-0456">Lyase</keyword>
<dbReference type="OrthoDB" id="9805628at2"/>
<dbReference type="GO" id="GO:0008652">
    <property type="term" value="P:amino acid biosynthetic process"/>
    <property type="evidence" value="ECO:0007669"/>
    <property type="project" value="UniProtKB-ARBA"/>
</dbReference>
<accession>A0A1J0GJF1</accession>
<dbReference type="KEGG" id="ceu:A7L45_15655"/>
<dbReference type="SUPFAM" id="SSF56752">
    <property type="entry name" value="D-aminoacid aminotransferase-like PLP-dependent enzymes"/>
    <property type="match status" value="1"/>
</dbReference>
<name>A0A1J0GJF1_9CLOT</name>
<dbReference type="GO" id="GO:0016829">
    <property type="term" value="F:lyase activity"/>
    <property type="evidence" value="ECO:0007669"/>
    <property type="project" value="UniProtKB-KW"/>
</dbReference>
<dbReference type="PANTHER" id="PTHR42743:SF11">
    <property type="entry name" value="AMINODEOXYCHORISMATE LYASE"/>
    <property type="match status" value="1"/>
</dbReference>
<dbReference type="InterPro" id="IPR050571">
    <property type="entry name" value="Class-IV_PLP-Dep_Aminotrnsfr"/>
</dbReference>
<dbReference type="Gene3D" id="3.20.10.10">
    <property type="entry name" value="D-amino Acid Aminotransferase, subunit A, domain 2"/>
    <property type="match status" value="1"/>
</dbReference>
<dbReference type="CDD" id="cd00449">
    <property type="entry name" value="PLPDE_IV"/>
    <property type="match status" value="1"/>
</dbReference>
<dbReference type="PANTHER" id="PTHR42743">
    <property type="entry name" value="AMINO-ACID AMINOTRANSFERASE"/>
    <property type="match status" value="1"/>
</dbReference>
<evidence type="ECO:0000256" key="4">
    <source>
        <dbReference type="RuleBase" id="RU004106"/>
    </source>
</evidence>
<comment type="similarity">
    <text evidence="2 4">Belongs to the class-IV pyridoxal-phosphate-dependent aminotransferase family.</text>
</comment>
<sequence length="257" mass="29164">MILMNGEENEGKLSLDSGFFFGRGAFETILIKDEPILLANHINRLNSGLNTLGVNKKITQAEIYAAMLKLNCKNCVFKIMVSEKNTIITTRQIPYKNSDYENGYSLGLSEVRRNAYSNLTYVKSFNYVENIIERGIIIDKGYNEALFLNTDGFLSEGAVSNIFFVKNETVYTPKIKCGLLPGIVREFVIQNSSDMGFIVEEGEFTYDQLMDAEGVFITNSIMGIMKVNKIDDKVLNQSTVVSEIKRYYDTYVQRYRG</sequence>
<dbReference type="Proteomes" id="UP000182569">
    <property type="component" value="Chromosome"/>
</dbReference>
<proteinExistence type="inferred from homology"/>